<organism evidence="2 3">
    <name type="scientific">Willisornis vidua</name>
    <name type="common">Xingu scale-backed antbird</name>
    <dbReference type="NCBI Taxonomy" id="1566151"/>
    <lineage>
        <taxon>Eukaryota</taxon>
        <taxon>Metazoa</taxon>
        <taxon>Chordata</taxon>
        <taxon>Craniata</taxon>
        <taxon>Vertebrata</taxon>
        <taxon>Euteleostomi</taxon>
        <taxon>Archelosauria</taxon>
        <taxon>Archosauria</taxon>
        <taxon>Dinosauria</taxon>
        <taxon>Saurischia</taxon>
        <taxon>Theropoda</taxon>
        <taxon>Coelurosauria</taxon>
        <taxon>Aves</taxon>
        <taxon>Neognathae</taxon>
        <taxon>Neoaves</taxon>
        <taxon>Telluraves</taxon>
        <taxon>Australaves</taxon>
        <taxon>Passeriformes</taxon>
        <taxon>Thamnophilidae</taxon>
        <taxon>Willisornis</taxon>
    </lineage>
</organism>
<keyword evidence="3" id="KW-1185">Reference proteome</keyword>
<protein>
    <submittedName>
        <fullName evidence="2">Uncharacterized protein</fullName>
    </submittedName>
</protein>
<comment type="caution">
    <text evidence="2">The sequence shown here is derived from an EMBL/GenBank/DDBJ whole genome shotgun (WGS) entry which is preliminary data.</text>
</comment>
<dbReference type="EMBL" id="WHWB01033728">
    <property type="protein sequence ID" value="KAJ7417851.1"/>
    <property type="molecule type" value="Genomic_DNA"/>
</dbReference>
<reference evidence="2" key="1">
    <citation type="submission" date="2019-10" db="EMBL/GenBank/DDBJ databases">
        <authorList>
            <person name="Soares A.E.R."/>
            <person name="Aleixo A."/>
            <person name="Schneider P."/>
            <person name="Miyaki C.Y."/>
            <person name="Schneider M.P."/>
            <person name="Mello C."/>
            <person name="Vasconcelos A.T.R."/>
        </authorList>
    </citation>
    <scope>NUCLEOTIDE SEQUENCE</scope>
    <source>
        <tissue evidence="2">Muscle</tissue>
    </source>
</reference>
<evidence type="ECO:0000256" key="1">
    <source>
        <dbReference type="SAM" id="MobiDB-lite"/>
    </source>
</evidence>
<evidence type="ECO:0000313" key="2">
    <source>
        <dbReference type="EMBL" id="KAJ7417851.1"/>
    </source>
</evidence>
<dbReference type="Proteomes" id="UP001145742">
    <property type="component" value="Unassembled WGS sequence"/>
</dbReference>
<name>A0ABQ9DFX1_9PASS</name>
<gene>
    <name evidence="2" type="ORF">WISP_62332</name>
</gene>
<sequence length="105" mass="11485">MSTLASSWDSWRHTIPDAAASFENTGRVSLEEKRQCRKNRSSPKSPKETFCCAFCDRTCLSCISLFSHQQLAASVGRALPKSSFAKPGHDDDDDDIKGSSKGNEG</sequence>
<proteinExistence type="predicted"/>
<feature type="region of interest" description="Disordered" evidence="1">
    <location>
        <begin position="81"/>
        <end position="105"/>
    </location>
</feature>
<evidence type="ECO:0000313" key="3">
    <source>
        <dbReference type="Proteomes" id="UP001145742"/>
    </source>
</evidence>
<accession>A0ABQ9DFX1</accession>